<proteinExistence type="predicted"/>
<keyword evidence="2" id="KW-1185">Reference proteome</keyword>
<dbReference type="CDD" id="cd09272">
    <property type="entry name" value="RNase_HI_RT_Ty1"/>
    <property type="match status" value="1"/>
</dbReference>
<reference evidence="1" key="1">
    <citation type="submission" date="2022-12" db="EMBL/GenBank/DDBJ databases">
        <authorList>
            <person name="Petersen C."/>
        </authorList>
    </citation>
    <scope>NUCLEOTIDE SEQUENCE</scope>
    <source>
        <strain evidence="1">IBT 35675</strain>
    </source>
</reference>
<gene>
    <name evidence="1" type="ORF">N7541_009435</name>
</gene>
<dbReference type="EMBL" id="JAPZBR010000008">
    <property type="protein sequence ID" value="KAJ5340311.1"/>
    <property type="molecule type" value="Genomic_DNA"/>
</dbReference>
<evidence type="ECO:0000313" key="1">
    <source>
        <dbReference type="EMBL" id="KAJ5340311.1"/>
    </source>
</evidence>
<accession>A0A9W9UIZ5</accession>
<organism evidence="1 2">
    <name type="scientific">Penicillium brevicompactum</name>
    <dbReference type="NCBI Taxonomy" id="5074"/>
    <lineage>
        <taxon>Eukaryota</taxon>
        <taxon>Fungi</taxon>
        <taxon>Dikarya</taxon>
        <taxon>Ascomycota</taxon>
        <taxon>Pezizomycotina</taxon>
        <taxon>Eurotiomycetes</taxon>
        <taxon>Eurotiomycetidae</taxon>
        <taxon>Eurotiales</taxon>
        <taxon>Aspergillaceae</taxon>
        <taxon>Penicillium</taxon>
    </lineage>
</organism>
<evidence type="ECO:0000313" key="2">
    <source>
        <dbReference type="Proteomes" id="UP001148299"/>
    </source>
</evidence>
<name>A0A9W9UIZ5_PENBR</name>
<comment type="caution">
    <text evidence="1">The sequence shown here is derived from an EMBL/GenBank/DDBJ whole genome shotgun (WGS) entry which is preliminary data.</text>
</comment>
<sequence length="85" mass="9623">MGIQCDNAQTVGLLTKETPQLSTKLRHVDIHNHWLRQAVQAGEIAIRWVPTKDMAADELTKLLHAQNHSSFMRALGLTNIQRLIK</sequence>
<protein>
    <submittedName>
        <fullName evidence="1">Uncharacterized protein</fullName>
    </submittedName>
</protein>
<dbReference type="AlphaFoldDB" id="A0A9W9UIZ5"/>
<dbReference type="Proteomes" id="UP001148299">
    <property type="component" value="Unassembled WGS sequence"/>
</dbReference>
<reference evidence="1" key="2">
    <citation type="journal article" date="2023" name="IMA Fungus">
        <title>Comparative genomic study of the Penicillium genus elucidates a diverse pangenome and 15 lateral gene transfer events.</title>
        <authorList>
            <person name="Petersen C."/>
            <person name="Sorensen T."/>
            <person name="Nielsen M.R."/>
            <person name="Sondergaard T.E."/>
            <person name="Sorensen J.L."/>
            <person name="Fitzpatrick D.A."/>
            <person name="Frisvad J.C."/>
            <person name="Nielsen K.L."/>
        </authorList>
    </citation>
    <scope>NUCLEOTIDE SEQUENCE</scope>
    <source>
        <strain evidence="1">IBT 35675</strain>
    </source>
</reference>